<sequence>MKYLPICASIILAVAGFLTPAGANETFPVLEPDAVRSAYEDARTDWLPLPNKVRDAFLVAEDRDFRNRPAGRSLITSSITNWYPQPGMDRSFAVSMAIARALNREEILDWFIHGVYLGQGCFGVDGAAMAYFGKSSPELELHEAALLAAIIQAPARLNPSLLPDRSLKRRNHVLKSMAKHGFISAEEASAAVAKPLSVRVPLGKCE</sequence>
<dbReference type="PANTHER" id="PTHR32282:SF33">
    <property type="entry name" value="PEPTIDOGLYCAN GLYCOSYLTRANSFERASE"/>
    <property type="match status" value="1"/>
</dbReference>
<dbReference type="GO" id="GO:0008955">
    <property type="term" value="F:peptidoglycan glycosyltransferase activity"/>
    <property type="evidence" value="ECO:0007669"/>
    <property type="project" value="TreeGrafter"/>
</dbReference>
<dbReference type="InterPro" id="IPR036950">
    <property type="entry name" value="PBP_transglycosylase"/>
</dbReference>
<keyword evidence="3" id="KW-0732">Signal</keyword>
<evidence type="ECO:0000313" key="5">
    <source>
        <dbReference type="EMBL" id="RCW85104.1"/>
    </source>
</evidence>
<evidence type="ECO:0000259" key="4">
    <source>
        <dbReference type="Pfam" id="PF00912"/>
    </source>
</evidence>
<dbReference type="InterPro" id="IPR023346">
    <property type="entry name" value="Lysozyme-like_dom_sf"/>
</dbReference>
<feature type="domain" description="Glycosyl transferase family 51" evidence="4">
    <location>
        <begin position="92"/>
        <end position="177"/>
    </location>
</feature>
<dbReference type="Proteomes" id="UP000253345">
    <property type="component" value="Unassembled WGS sequence"/>
</dbReference>
<keyword evidence="6" id="KW-1185">Reference proteome</keyword>
<keyword evidence="2" id="KW-0808">Transferase</keyword>
<evidence type="ECO:0000256" key="3">
    <source>
        <dbReference type="SAM" id="SignalP"/>
    </source>
</evidence>
<evidence type="ECO:0000256" key="1">
    <source>
        <dbReference type="ARBA" id="ARBA00004752"/>
    </source>
</evidence>
<gene>
    <name evidence="5" type="ORF">DFP89_106123</name>
</gene>
<proteinExistence type="predicted"/>
<reference evidence="5 6" key="1">
    <citation type="submission" date="2018-07" db="EMBL/GenBank/DDBJ databases">
        <title>Genomic Encyclopedia of Type Strains, Phase III (KMG-III): the genomes of soil and plant-associated and newly described type strains.</title>
        <authorList>
            <person name="Whitman W."/>
        </authorList>
    </citation>
    <scope>NUCLEOTIDE SEQUENCE [LARGE SCALE GENOMIC DNA]</scope>
    <source>
        <strain evidence="5 6">CECT 8525</strain>
    </source>
</reference>
<accession>A0A368Z3S8</accession>
<dbReference type="SUPFAM" id="SSF53955">
    <property type="entry name" value="Lysozyme-like"/>
    <property type="match status" value="1"/>
</dbReference>
<dbReference type="InterPro" id="IPR001264">
    <property type="entry name" value="Glyco_trans_51"/>
</dbReference>
<dbReference type="GO" id="GO:0030288">
    <property type="term" value="C:outer membrane-bounded periplasmic space"/>
    <property type="evidence" value="ECO:0007669"/>
    <property type="project" value="TreeGrafter"/>
</dbReference>
<comment type="pathway">
    <text evidence="1">Cell wall biogenesis; peptidoglycan biosynthesis.</text>
</comment>
<dbReference type="Gene3D" id="1.10.3810.10">
    <property type="entry name" value="Biosynthetic peptidoglycan transglycosylase-like"/>
    <property type="match status" value="1"/>
</dbReference>
<dbReference type="EMBL" id="QPJL01000006">
    <property type="protein sequence ID" value="RCW85104.1"/>
    <property type="molecule type" value="Genomic_DNA"/>
</dbReference>
<feature type="chain" id="PRO_5016828165" evidence="3">
    <location>
        <begin position="24"/>
        <end position="206"/>
    </location>
</feature>
<dbReference type="OrthoDB" id="7705929at2"/>
<protein>
    <submittedName>
        <fullName evidence="5">Transglycosylase</fullName>
    </submittedName>
</protein>
<dbReference type="GO" id="GO:0009252">
    <property type="term" value="P:peptidoglycan biosynthetic process"/>
    <property type="evidence" value="ECO:0007669"/>
    <property type="project" value="TreeGrafter"/>
</dbReference>
<dbReference type="InterPro" id="IPR050396">
    <property type="entry name" value="Glycosyltr_51/Transpeptidase"/>
</dbReference>
<evidence type="ECO:0000256" key="2">
    <source>
        <dbReference type="ARBA" id="ARBA00022679"/>
    </source>
</evidence>
<organism evidence="5 6">
    <name type="scientific">Paracoccus lutimaris</name>
    <dbReference type="NCBI Taxonomy" id="1490030"/>
    <lineage>
        <taxon>Bacteria</taxon>
        <taxon>Pseudomonadati</taxon>
        <taxon>Pseudomonadota</taxon>
        <taxon>Alphaproteobacteria</taxon>
        <taxon>Rhodobacterales</taxon>
        <taxon>Paracoccaceae</taxon>
        <taxon>Paracoccus</taxon>
    </lineage>
</organism>
<dbReference type="AlphaFoldDB" id="A0A368Z3S8"/>
<dbReference type="Pfam" id="PF00912">
    <property type="entry name" value="Transgly"/>
    <property type="match status" value="1"/>
</dbReference>
<dbReference type="PANTHER" id="PTHR32282">
    <property type="entry name" value="BINDING PROTEIN TRANSPEPTIDASE, PUTATIVE-RELATED"/>
    <property type="match status" value="1"/>
</dbReference>
<comment type="caution">
    <text evidence="5">The sequence shown here is derived from an EMBL/GenBank/DDBJ whole genome shotgun (WGS) entry which is preliminary data.</text>
</comment>
<feature type="signal peptide" evidence="3">
    <location>
        <begin position="1"/>
        <end position="23"/>
    </location>
</feature>
<name>A0A368Z3S8_9RHOB</name>
<evidence type="ECO:0000313" key="6">
    <source>
        <dbReference type="Proteomes" id="UP000253345"/>
    </source>
</evidence>
<dbReference type="RefSeq" id="WP_114348859.1">
    <property type="nucleotide sequence ID" value="NZ_QPJL01000006.1"/>
</dbReference>